<dbReference type="SUPFAM" id="SSF88723">
    <property type="entry name" value="PIN domain-like"/>
    <property type="match status" value="1"/>
</dbReference>
<dbReference type="InterPro" id="IPR057776">
    <property type="entry name" value="UTP23_sensor"/>
</dbReference>
<keyword evidence="4" id="KW-0539">Nucleus</keyword>
<dbReference type="OrthoDB" id="25675at2759"/>
<dbReference type="Gene3D" id="3.40.50.1010">
    <property type="entry name" value="5'-nuclease"/>
    <property type="match status" value="1"/>
</dbReference>
<reference evidence="9 10" key="1">
    <citation type="submission" date="2020-06" db="EMBL/GenBank/DDBJ databases">
        <title>Transcriptomic and genomic resources for Thalictrum thalictroides and T. hernandezii: Facilitating candidate gene discovery in an emerging model plant lineage.</title>
        <authorList>
            <person name="Arias T."/>
            <person name="Riano-Pachon D.M."/>
            <person name="Di Stilio V.S."/>
        </authorList>
    </citation>
    <scope>NUCLEOTIDE SEQUENCE [LARGE SCALE GENOMIC DNA]</scope>
    <source>
        <strain evidence="10">cv. WT478/WT964</strain>
        <tissue evidence="9">Leaves</tissue>
    </source>
</reference>
<comment type="subcellular location">
    <subcellularLocation>
        <location evidence="1">Nucleus</location>
        <location evidence="1">Nucleolus</location>
    </subcellularLocation>
</comment>
<evidence type="ECO:0000256" key="3">
    <source>
        <dbReference type="ARBA" id="ARBA00022552"/>
    </source>
</evidence>
<proteinExistence type="inferred from homology"/>
<comment type="caution">
    <text evidence="9">The sequence shown here is derived from an EMBL/GenBank/DDBJ whole genome shotgun (WGS) entry which is preliminary data.</text>
</comment>
<gene>
    <name evidence="9" type="ORF">FRX31_017953</name>
</gene>
<dbReference type="AlphaFoldDB" id="A0A7J6W5J8"/>
<dbReference type="GO" id="GO:0006364">
    <property type="term" value="P:rRNA processing"/>
    <property type="evidence" value="ECO:0007669"/>
    <property type="project" value="UniProtKB-KW"/>
</dbReference>
<dbReference type="InterPro" id="IPR029060">
    <property type="entry name" value="PIN-like_dom_sf"/>
</dbReference>
<feature type="compositionally biased region" description="Polar residues" evidence="7">
    <location>
        <begin position="207"/>
        <end position="218"/>
    </location>
</feature>
<feature type="domain" description="UTP23 sensor motif region" evidence="8">
    <location>
        <begin position="227"/>
        <end position="243"/>
    </location>
</feature>
<protein>
    <submittedName>
        <fullName evidence="9">rRNA-processing protein utp23</fullName>
    </submittedName>
</protein>
<sequence length="284" mass="31916">MKVKKQKRHRRVVRFYSACFGFREPFKVLCDGTFIHHLLTNKITPAGQALSNILGGPTKLFTTRCIIAELKSLGASHSDSFHEACSLITARCDHEKRIPGVQCIEEVIGKDNSENFFVATQDSDLRNKFQELACVPVVYGLRNSLFLNRLSKAQRELANKNEEERLHVPELEIKLLEKMGKNKLAAEVTPDAGHTNDGLDDQVILQQSLTNRPSSRRSTGVVDKSRFKRKIAKGPNPLSCKKKNYGNPSSASNLECKDDANASRKRNRKRKRSRNSNKPGETDG</sequence>
<keyword evidence="3" id="KW-0698">rRNA processing</keyword>
<evidence type="ECO:0000256" key="4">
    <source>
        <dbReference type="ARBA" id="ARBA00023242"/>
    </source>
</evidence>
<evidence type="ECO:0000256" key="5">
    <source>
        <dbReference type="ARBA" id="ARBA00037300"/>
    </source>
</evidence>
<keyword evidence="10" id="KW-1185">Reference proteome</keyword>
<accession>A0A7J6W5J8</accession>
<dbReference type="Pfam" id="PF24779">
    <property type="entry name" value="UTP23_sensor"/>
    <property type="match status" value="1"/>
</dbReference>
<dbReference type="PANTHER" id="PTHR12416">
    <property type="entry name" value="RRNA-PROCESSING PROTEIN UTP23 HOMOLOG"/>
    <property type="match status" value="1"/>
</dbReference>
<evidence type="ECO:0000256" key="6">
    <source>
        <dbReference type="ARBA" id="ARBA00038503"/>
    </source>
</evidence>
<feature type="compositionally biased region" description="Basic residues" evidence="7">
    <location>
        <begin position="263"/>
        <end position="275"/>
    </location>
</feature>
<evidence type="ECO:0000256" key="2">
    <source>
        <dbReference type="ARBA" id="ARBA00022517"/>
    </source>
</evidence>
<evidence type="ECO:0000256" key="1">
    <source>
        <dbReference type="ARBA" id="ARBA00004604"/>
    </source>
</evidence>
<organism evidence="9 10">
    <name type="scientific">Thalictrum thalictroides</name>
    <name type="common">Rue-anemone</name>
    <name type="synonym">Anemone thalictroides</name>
    <dbReference type="NCBI Taxonomy" id="46969"/>
    <lineage>
        <taxon>Eukaryota</taxon>
        <taxon>Viridiplantae</taxon>
        <taxon>Streptophyta</taxon>
        <taxon>Embryophyta</taxon>
        <taxon>Tracheophyta</taxon>
        <taxon>Spermatophyta</taxon>
        <taxon>Magnoliopsida</taxon>
        <taxon>Ranunculales</taxon>
        <taxon>Ranunculaceae</taxon>
        <taxon>Thalictroideae</taxon>
        <taxon>Thalictrum</taxon>
    </lineage>
</organism>
<dbReference type="InterPro" id="IPR006984">
    <property type="entry name" value="Fcf1/UTP23"/>
</dbReference>
<dbReference type="Pfam" id="PF04900">
    <property type="entry name" value="Fcf1"/>
    <property type="match status" value="1"/>
</dbReference>
<dbReference type="EMBL" id="JABWDY010021311">
    <property type="protein sequence ID" value="KAF5192461.1"/>
    <property type="molecule type" value="Genomic_DNA"/>
</dbReference>
<dbReference type="GO" id="GO:0032040">
    <property type="term" value="C:small-subunit processome"/>
    <property type="evidence" value="ECO:0007669"/>
    <property type="project" value="InterPro"/>
</dbReference>
<name>A0A7J6W5J8_THATH</name>
<keyword evidence="2" id="KW-0690">Ribosome biogenesis</keyword>
<dbReference type="FunFam" id="3.40.50.1010:FF:000006">
    <property type="entry name" value="rRNA-processing protein UTP23 homolog"/>
    <property type="match status" value="1"/>
</dbReference>
<evidence type="ECO:0000256" key="7">
    <source>
        <dbReference type="SAM" id="MobiDB-lite"/>
    </source>
</evidence>
<evidence type="ECO:0000313" key="10">
    <source>
        <dbReference type="Proteomes" id="UP000554482"/>
    </source>
</evidence>
<evidence type="ECO:0000259" key="8">
    <source>
        <dbReference type="Pfam" id="PF24779"/>
    </source>
</evidence>
<comment type="similarity">
    <text evidence="6">Belongs to the UTP23/FCF1 family. UTP23 subfamily.</text>
</comment>
<dbReference type="Proteomes" id="UP000554482">
    <property type="component" value="Unassembled WGS sequence"/>
</dbReference>
<comment type="function">
    <text evidence="5">Involved in rRNA-processing and ribosome biogenesis.</text>
</comment>
<evidence type="ECO:0000313" key="9">
    <source>
        <dbReference type="EMBL" id="KAF5192461.1"/>
    </source>
</evidence>
<dbReference type="CDD" id="cd08553">
    <property type="entry name" value="PIN_Fcf1-like"/>
    <property type="match status" value="1"/>
</dbReference>
<feature type="region of interest" description="Disordered" evidence="7">
    <location>
        <begin position="207"/>
        <end position="284"/>
    </location>
</feature>